<dbReference type="AlphaFoldDB" id="A0A1E5Q126"/>
<gene>
    <name evidence="2" type="ORF">BGK67_04115</name>
</gene>
<keyword evidence="3" id="KW-1185">Reference proteome</keyword>
<proteinExistence type="predicted"/>
<name>A0A1E5Q126_9ACTN</name>
<evidence type="ECO:0000259" key="1">
    <source>
        <dbReference type="Pfam" id="PF09362"/>
    </source>
</evidence>
<sequence length="332" mass="34676">MGKERRLLALAICLVLGGGLPAAVLGASRAAGPHPGAAGSGPAPSDYVDIGDVPRETGPVSAPGADGSPGTVVVECGRNEEGHHNEDNLVVSPGLPSGAHHTHAYVGNLSTDAMSSNASLDAAATSCRGGDRSTYYWPVLRRPDLPGTRPHEHAAGHGNAGRILPEASVRVEFRGSPVSKVVAMPRFLRGMTGDAVAYTAAGDADVRARWGCSSTPDRPATRYPRCPAGDLVTRTLVFPSCWNGLDTIGEGHRSHLKFPAAGGVCPRGTFPVPQLRVSLSYEVPAGAPLALDSFPEQRHSPKTDHGMFVNAMTDRQMAAVVDCLNEGRDCRM</sequence>
<dbReference type="EMBL" id="MEHK01000001">
    <property type="protein sequence ID" value="OEJ35463.1"/>
    <property type="molecule type" value="Genomic_DNA"/>
</dbReference>
<organism evidence="2 3">
    <name type="scientific">Streptomyces subrutilus</name>
    <dbReference type="NCBI Taxonomy" id="36818"/>
    <lineage>
        <taxon>Bacteria</taxon>
        <taxon>Bacillati</taxon>
        <taxon>Actinomycetota</taxon>
        <taxon>Actinomycetes</taxon>
        <taxon>Kitasatosporales</taxon>
        <taxon>Streptomycetaceae</taxon>
        <taxon>Streptomyces</taxon>
    </lineage>
</organism>
<evidence type="ECO:0000313" key="2">
    <source>
        <dbReference type="EMBL" id="OEJ35463.1"/>
    </source>
</evidence>
<reference evidence="2 3" key="1">
    <citation type="submission" date="2016-08" db="EMBL/GenBank/DDBJ databases">
        <title>The complete genome of Streptomyces subrutilus 10-1-1.</title>
        <authorList>
            <person name="Chen X."/>
        </authorList>
    </citation>
    <scope>NUCLEOTIDE SEQUENCE [LARGE SCALE GENOMIC DNA]</scope>
    <source>
        <strain evidence="2 3">10-1-1</strain>
    </source>
</reference>
<dbReference type="PANTHER" id="PTHR43662:SF3">
    <property type="entry name" value="DOMAIN PROTEIN, PUTATIVE (AFU_ORTHOLOGUE AFUA_6G11970)-RELATED"/>
    <property type="match status" value="1"/>
</dbReference>
<dbReference type="STRING" id="36818.BGK67_04115"/>
<dbReference type="Pfam" id="PF09362">
    <property type="entry name" value="DUF1996"/>
    <property type="match status" value="1"/>
</dbReference>
<dbReference type="InterPro" id="IPR018535">
    <property type="entry name" value="DUF1996"/>
</dbReference>
<evidence type="ECO:0000313" key="3">
    <source>
        <dbReference type="Proteomes" id="UP000095705"/>
    </source>
</evidence>
<feature type="domain" description="DUF1996" evidence="1">
    <location>
        <begin position="90"/>
        <end position="285"/>
    </location>
</feature>
<dbReference type="PANTHER" id="PTHR43662">
    <property type="match status" value="1"/>
</dbReference>
<dbReference type="OrthoDB" id="581239at2"/>
<dbReference type="Proteomes" id="UP000095705">
    <property type="component" value="Unassembled WGS sequence"/>
</dbReference>
<protein>
    <recommendedName>
        <fullName evidence="1">DUF1996 domain-containing protein</fullName>
    </recommendedName>
</protein>
<accession>A0A1E5Q126</accession>
<comment type="caution">
    <text evidence="2">The sequence shown here is derived from an EMBL/GenBank/DDBJ whole genome shotgun (WGS) entry which is preliminary data.</text>
</comment>
<dbReference type="RefSeq" id="WP_069923642.1">
    <property type="nucleotide sequence ID" value="NZ_MEHK01000001.1"/>
</dbReference>